<feature type="signal peptide" evidence="2">
    <location>
        <begin position="1"/>
        <end position="25"/>
    </location>
</feature>
<dbReference type="OrthoDB" id="529546at2759"/>
<feature type="compositionally biased region" description="Low complexity" evidence="1">
    <location>
        <begin position="735"/>
        <end position="779"/>
    </location>
</feature>
<dbReference type="EMBL" id="JAEHOE010000041">
    <property type="protein sequence ID" value="KAG2492903.1"/>
    <property type="molecule type" value="Genomic_DNA"/>
</dbReference>
<dbReference type="Proteomes" id="UP000612055">
    <property type="component" value="Unassembled WGS sequence"/>
</dbReference>
<evidence type="ECO:0000256" key="1">
    <source>
        <dbReference type="SAM" id="MobiDB-lite"/>
    </source>
</evidence>
<evidence type="ECO:0000313" key="3">
    <source>
        <dbReference type="EMBL" id="KAG2492903.1"/>
    </source>
</evidence>
<feature type="compositionally biased region" description="Acidic residues" evidence="1">
    <location>
        <begin position="543"/>
        <end position="554"/>
    </location>
</feature>
<feature type="compositionally biased region" description="Low complexity" evidence="1">
    <location>
        <begin position="684"/>
        <end position="708"/>
    </location>
</feature>
<feature type="compositionally biased region" description="Basic residues" evidence="1">
    <location>
        <begin position="852"/>
        <end position="864"/>
    </location>
</feature>
<sequence length="864" mass="92666">MARRSALLQLLVLTVLHCGVTLVASSAGAKHSGAANLNNDLLARLRLSEDDTKGDAREAATTDSLLLLLHELPGALATALSARTSRVPREAGNANFTRIVDIAHTLAGCDDADAEELLKQALSLLASVPPSDAWPIARRILTAALVLRRQRHGPLDAGAVAAAAALLRRFFELHRSAAQRKGVLEFLHVSKAGGTTFCQTAQANGCLTKDFNYTRGNCLIRPFADVPRWVRRDAFDLLQLRGGPYADCDKVFFDDPPARSSNMSCYLRRAFMIRNGWNMYANEHVAYGGEADPGGAHMCHNQMVTVVQLRQPMARVVSAIKHMTDAIALRCRNGLEFLHGKKPERSYTAETKRPPAKWAQWPLPRHTNAGFWAELAPGVVSNYYVRVLLGEGALGERAGALTERHLALARVMLAQYAVLLLLDDTELTAHAYKYGLGWPLHGTHANAMASRLKAASSSSASSSSSYKPPKEVVKDMDKLAELNRLDEKLYAFGVTLAQLDTLMYDAAYEAGVNVSSYEHVHPAPMPPGWASLVRAPQPRAPASDDEASLDDEDGGTASERSDDTSTEESEEGTEQGNEGNDEGQEGGEEEPAGKKEEQDGKGSRSSGRGDGPDGLEMVPAAGLDFPDYGPVNAGTMGWDEQEVYDDTDRGGRWGHRRRLWHQRRLRRQLLQLAATAATPPPHLAPGSDGAPASASAWASASVSVLASALQGEAEESGPAASDALGSGGEGRRSARSWWSKKPSSSSSEASTPASTSSGSRSRSESLSGSKSRSESGSGSDPPLGDVIRCGYISQGLTGDLTYPSPPPPPSPSPPPSPPEPPLPPGRPPRPPSPPPLPPWGPRKPYRPYWPPKRPKRRKPPPGKA</sequence>
<name>A0A835XZ27_9CHLO</name>
<dbReference type="AlphaFoldDB" id="A0A835XZ27"/>
<evidence type="ECO:0000256" key="2">
    <source>
        <dbReference type="SAM" id="SignalP"/>
    </source>
</evidence>
<gene>
    <name evidence="3" type="ORF">HYH03_008817</name>
</gene>
<dbReference type="InterPro" id="IPR027417">
    <property type="entry name" value="P-loop_NTPase"/>
</dbReference>
<feature type="region of interest" description="Disordered" evidence="1">
    <location>
        <begin position="671"/>
        <end position="864"/>
    </location>
</feature>
<keyword evidence="2" id="KW-0732">Signal</keyword>
<feature type="compositionally biased region" description="Basic and acidic residues" evidence="1">
    <location>
        <begin position="591"/>
        <end position="602"/>
    </location>
</feature>
<organism evidence="3 4">
    <name type="scientific">Edaphochlamys debaryana</name>
    <dbReference type="NCBI Taxonomy" id="47281"/>
    <lineage>
        <taxon>Eukaryota</taxon>
        <taxon>Viridiplantae</taxon>
        <taxon>Chlorophyta</taxon>
        <taxon>core chlorophytes</taxon>
        <taxon>Chlorophyceae</taxon>
        <taxon>CS clade</taxon>
        <taxon>Chlamydomonadales</taxon>
        <taxon>Chlamydomonadales incertae sedis</taxon>
        <taxon>Edaphochlamys</taxon>
    </lineage>
</organism>
<feature type="compositionally biased region" description="Acidic residues" evidence="1">
    <location>
        <begin position="564"/>
        <end position="590"/>
    </location>
</feature>
<feature type="chain" id="PRO_5032933223" evidence="2">
    <location>
        <begin position="26"/>
        <end position="864"/>
    </location>
</feature>
<accession>A0A835XZ27</accession>
<keyword evidence="4" id="KW-1185">Reference proteome</keyword>
<feature type="region of interest" description="Disordered" evidence="1">
    <location>
        <begin position="528"/>
        <end position="626"/>
    </location>
</feature>
<protein>
    <submittedName>
        <fullName evidence="3">Uncharacterized protein</fullName>
    </submittedName>
</protein>
<feature type="compositionally biased region" description="Pro residues" evidence="1">
    <location>
        <begin position="803"/>
        <end position="851"/>
    </location>
</feature>
<comment type="caution">
    <text evidence="3">The sequence shown here is derived from an EMBL/GenBank/DDBJ whole genome shotgun (WGS) entry which is preliminary data.</text>
</comment>
<proteinExistence type="predicted"/>
<dbReference type="Gene3D" id="3.40.50.300">
    <property type="entry name" value="P-loop containing nucleotide triphosphate hydrolases"/>
    <property type="match status" value="1"/>
</dbReference>
<evidence type="ECO:0000313" key="4">
    <source>
        <dbReference type="Proteomes" id="UP000612055"/>
    </source>
</evidence>
<reference evidence="3" key="1">
    <citation type="journal article" date="2020" name="bioRxiv">
        <title>Comparative genomics of Chlamydomonas.</title>
        <authorList>
            <person name="Craig R.J."/>
            <person name="Hasan A.R."/>
            <person name="Ness R.W."/>
            <person name="Keightley P.D."/>
        </authorList>
    </citation>
    <scope>NUCLEOTIDE SEQUENCE</scope>
    <source>
        <strain evidence="3">CCAP 11/70</strain>
    </source>
</reference>